<comment type="caution">
    <text evidence="2">The sequence shown here is derived from an EMBL/GenBank/DDBJ whole genome shotgun (WGS) entry which is preliminary data.</text>
</comment>
<dbReference type="EMBL" id="JACIEB010000002">
    <property type="protein sequence ID" value="MBB3981711.1"/>
    <property type="molecule type" value="Genomic_DNA"/>
</dbReference>
<dbReference type="InterPro" id="IPR025514">
    <property type="entry name" value="DUF4402"/>
</dbReference>
<gene>
    <name evidence="2" type="ORF">GGR44_001358</name>
</gene>
<dbReference type="Pfam" id="PF14352">
    <property type="entry name" value="DUF4402"/>
    <property type="match status" value="1"/>
</dbReference>
<evidence type="ECO:0000256" key="1">
    <source>
        <dbReference type="SAM" id="SignalP"/>
    </source>
</evidence>
<name>A0A7W6DEC5_9SPHN</name>
<keyword evidence="3" id="KW-1185">Reference proteome</keyword>
<reference evidence="2 3" key="1">
    <citation type="submission" date="2020-08" db="EMBL/GenBank/DDBJ databases">
        <title>Genomic Encyclopedia of Type Strains, Phase IV (KMG-IV): sequencing the most valuable type-strain genomes for metagenomic binning, comparative biology and taxonomic classification.</title>
        <authorList>
            <person name="Goeker M."/>
        </authorList>
    </citation>
    <scope>NUCLEOTIDE SEQUENCE [LARGE SCALE GENOMIC DNA]</scope>
    <source>
        <strain evidence="2 3">DSM 29348</strain>
    </source>
</reference>
<protein>
    <recommendedName>
        <fullName evidence="4">DUF4402 domain-containing protein</fullName>
    </recommendedName>
</protein>
<keyword evidence="1" id="KW-0732">Signal</keyword>
<evidence type="ECO:0000313" key="2">
    <source>
        <dbReference type="EMBL" id="MBB3981711.1"/>
    </source>
</evidence>
<feature type="chain" id="PRO_5030926160" description="DUF4402 domain-containing protein" evidence="1">
    <location>
        <begin position="29"/>
        <end position="158"/>
    </location>
</feature>
<dbReference type="Proteomes" id="UP000552757">
    <property type="component" value="Unassembled WGS sequence"/>
</dbReference>
<accession>A0A7W6DEC5</accession>
<evidence type="ECO:0008006" key="4">
    <source>
        <dbReference type="Google" id="ProtNLM"/>
    </source>
</evidence>
<feature type="signal peptide" evidence="1">
    <location>
        <begin position="1"/>
        <end position="28"/>
    </location>
</feature>
<sequence length="158" mass="16216">MSQPGSTRLLLRLAMLTLLVSTASSAWAANPHNRPAIDEIRSISFGVIAASSASGTATLSPSGSLTCMGIRCLGGASPGLFAITGAKDYVVAILLSPARLRTARGATLDVQLTPSQNIMVLRPGNAKNAFSVGGALTVSSNQAEGSYEGSYLVSVEYQ</sequence>
<organism evidence="2 3">
    <name type="scientific">Sphingobium fontiphilum</name>
    <dbReference type="NCBI Taxonomy" id="944425"/>
    <lineage>
        <taxon>Bacteria</taxon>
        <taxon>Pseudomonadati</taxon>
        <taxon>Pseudomonadota</taxon>
        <taxon>Alphaproteobacteria</taxon>
        <taxon>Sphingomonadales</taxon>
        <taxon>Sphingomonadaceae</taxon>
        <taxon>Sphingobium</taxon>
    </lineage>
</organism>
<evidence type="ECO:0000313" key="3">
    <source>
        <dbReference type="Proteomes" id="UP000552757"/>
    </source>
</evidence>
<proteinExistence type="predicted"/>
<dbReference type="AlphaFoldDB" id="A0A7W6DEC5"/>
<dbReference type="RefSeq" id="WP_183954748.1">
    <property type="nucleotide sequence ID" value="NZ_JACIEB010000002.1"/>
</dbReference>